<protein>
    <submittedName>
        <fullName evidence="2">Uncharacterized protein</fullName>
    </submittedName>
</protein>
<name>A0ABP0UM95_9BRYO</name>
<reference evidence="2" key="1">
    <citation type="submission" date="2024-02" db="EMBL/GenBank/DDBJ databases">
        <authorList>
            <consortium name="ELIXIR-Norway"/>
            <consortium name="Elixir Norway"/>
        </authorList>
    </citation>
    <scope>NUCLEOTIDE SEQUENCE</scope>
</reference>
<dbReference type="EMBL" id="OZ019897">
    <property type="protein sequence ID" value="CAK9225379.1"/>
    <property type="molecule type" value="Genomic_DNA"/>
</dbReference>
<organism evidence="2 3">
    <name type="scientific">Sphagnum troendelagicum</name>
    <dbReference type="NCBI Taxonomy" id="128251"/>
    <lineage>
        <taxon>Eukaryota</taxon>
        <taxon>Viridiplantae</taxon>
        <taxon>Streptophyta</taxon>
        <taxon>Embryophyta</taxon>
        <taxon>Bryophyta</taxon>
        <taxon>Sphagnophytina</taxon>
        <taxon>Sphagnopsida</taxon>
        <taxon>Sphagnales</taxon>
        <taxon>Sphagnaceae</taxon>
        <taxon>Sphagnum</taxon>
    </lineage>
</organism>
<feature type="region of interest" description="Disordered" evidence="1">
    <location>
        <begin position="49"/>
        <end position="80"/>
    </location>
</feature>
<accession>A0ABP0UM95</accession>
<sequence length="100" mass="11432">MIKMMAQVLKKRVHSVFGYVNSVQLTGKGWKEAEQAPWVVLYRKLEADWNSSSNPTNLTTQGGGGEAEEHHQQQPHQQARLFLSSMPALRRWQNPMEQVS</sequence>
<dbReference type="Proteomes" id="UP001497512">
    <property type="component" value="Chromosome 5"/>
</dbReference>
<proteinExistence type="predicted"/>
<evidence type="ECO:0000313" key="3">
    <source>
        <dbReference type="Proteomes" id="UP001497512"/>
    </source>
</evidence>
<gene>
    <name evidence="2" type="ORF">CSSPTR1EN2_LOCUS17493</name>
</gene>
<evidence type="ECO:0000313" key="2">
    <source>
        <dbReference type="EMBL" id="CAK9225379.1"/>
    </source>
</evidence>
<evidence type="ECO:0000256" key="1">
    <source>
        <dbReference type="SAM" id="MobiDB-lite"/>
    </source>
</evidence>
<feature type="compositionally biased region" description="Polar residues" evidence="1">
    <location>
        <begin position="49"/>
        <end position="60"/>
    </location>
</feature>
<keyword evidence="3" id="KW-1185">Reference proteome</keyword>